<comment type="caution">
    <text evidence="4">The sequence shown here is derived from an EMBL/GenBank/DDBJ whole genome shotgun (WGS) entry which is preliminary data.</text>
</comment>
<evidence type="ECO:0000313" key="4">
    <source>
        <dbReference type="EMBL" id="MTD60316.1"/>
    </source>
</evidence>
<dbReference type="SUPFAM" id="SSF53613">
    <property type="entry name" value="Ribokinase-like"/>
    <property type="match status" value="1"/>
</dbReference>
<dbReference type="Gene3D" id="3.40.1190.20">
    <property type="match status" value="1"/>
</dbReference>
<evidence type="ECO:0000259" key="3">
    <source>
        <dbReference type="Pfam" id="PF00294"/>
    </source>
</evidence>
<dbReference type="GO" id="GO:0016301">
    <property type="term" value="F:kinase activity"/>
    <property type="evidence" value="ECO:0007669"/>
    <property type="project" value="UniProtKB-KW"/>
</dbReference>
<dbReference type="EMBL" id="WMBC01000002">
    <property type="protein sequence ID" value="MTD60316.1"/>
    <property type="molecule type" value="Genomic_DNA"/>
</dbReference>
<dbReference type="PANTHER" id="PTHR10584:SF166">
    <property type="entry name" value="RIBOKINASE"/>
    <property type="match status" value="1"/>
</dbReference>
<protein>
    <recommendedName>
        <fullName evidence="3">Carbohydrate kinase PfkB domain-containing protein</fullName>
    </recommendedName>
</protein>
<dbReference type="InterPro" id="IPR011611">
    <property type="entry name" value="PfkB_dom"/>
</dbReference>
<keyword evidence="2" id="KW-0418">Kinase</keyword>
<evidence type="ECO:0000313" key="5">
    <source>
        <dbReference type="Proteomes" id="UP000437824"/>
    </source>
</evidence>
<dbReference type="Pfam" id="PF00294">
    <property type="entry name" value="PfkB"/>
    <property type="match status" value="1"/>
</dbReference>
<sequence length="154" mass="17114">MKTFVKPIFRLSEELLPKISFMIPNSRELDNLVPGEDSYEEKAEYLYHKGCSNVIVTLGSKGSYLRNKDYSIHIPAVKFNTVDSNGAANCFISALAVALSQNHPLLYSICFATYAAGISTTQQGVMTSLPDRQQLEGYADDIQDFYNSLVSQQS</sequence>
<dbReference type="AlphaFoldDB" id="A0A844GE50"/>
<organism evidence="4 5">
    <name type="scientific">Blautia luti DSM 14534 = JCM 17040</name>
    <dbReference type="NCBI Taxonomy" id="649762"/>
    <lineage>
        <taxon>Bacteria</taxon>
        <taxon>Bacillati</taxon>
        <taxon>Bacillota</taxon>
        <taxon>Clostridia</taxon>
        <taxon>Lachnospirales</taxon>
        <taxon>Lachnospiraceae</taxon>
        <taxon>Blautia</taxon>
    </lineage>
</organism>
<evidence type="ECO:0000256" key="1">
    <source>
        <dbReference type="ARBA" id="ARBA00022679"/>
    </source>
</evidence>
<dbReference type="InterPro" id="IPR029056">
    <property type="entry name" value="Ribokinase-like"/>
</dbReference>
<evidence type="ECO:0000256" key="2">
    <source>
        <dbReference type="ARBA" id="ARBA00022777"/>
    </source>
</evidence>
<accession>A0A844GE50</accession>
<keyword evidence="1" id="KW-0808">Transferase</keyword>
<gene>
    <name evidence="4" type="ORF">GKZ57_03325</name>
</gene>
<feature type="domain" description="Carbohydrate kinase PfkB" evidence="3">
    <location>
        <begin position="13"/>
        <end position="131"/>
    </location>
</feature>
<dbReference type="RefSeq" id="WP_154779714.1">
    <property type="nucleotide sequence ID" value="NZ_WMBC01000002.1"/>
</dbReference>
<dbReference type="Proteomes" id="UP000437824">
    <property type="component" value="Unassembled WGS sequence"/>
</dbReference>
<proteinExistence type="predicted"/>
<dbReference type="PANTHER" id="PTHR10584">
    <property type="entry name" value="SUGAR KINASE"/>
    <property type="match status" value="1"/>
</dbReference>
<name>A0A844GE50_9FIRM</name>
<reference evidence="4 5" key="1">
    <citation type="submission" date="2019-11" db="EMBL/GenBank/DDBJ databases">
        <title>Draft genome sequence of Blautia luti DSM 14534T, isolated from human stool.</title>
        <authorList>
            <person name="Ortiz R."/>
            <person name="Melis-Arcos F."/>
            <person name="Covarrubias P."/>
            <person name="Cardenas J.P."/>
            <person name="Perez-Donoso J."/>
            <person name="Almonacid D."/>
        </authorList>
    </citation>
    <scope>NUCLEOTIDE SEQUENCE [LARGE SCALE GENOMIC DNA]</scope>
    <source>
        <strain evidence="4 5">DSM 14534</strain>
    </source>
</reference>